<gene>
    <name evidence="1" type="ORF">A3B21_02100</name>
</gene>
<sequence length="90" mass="10663">MLRVEALHEHSEYITIPKRPAVSPDAGQFFYFYFAKYSYPKKRRPSLFWMRGVYGILYNLSKNFAKQKDRVRSGTRSSFYGHTSAPQEME</sequence>
<evidence type="ECO:0000313" key="1">
    <source>
        <dbReference type="EMBL" id="OGL80147.1"/>
    </source>
</evidence>
<dbReference type="Proteomes" id="UP000176897">
    <property type="component" value="Unassembled WGS sequence"/>
</dbReference>
<evidence type="ECO:0000313" key="2">
    <source>
        <dbReference type="Proteomes" id="UP000176897"/>
    </source>
</evidence>
<comment type="caution">
    <text evidence="1">The sequence shown here is derived from an EMBL/GenBank/DDBJ whole genome shotgun (WGS) entry which is preliminary data.</text>
</comment>
<organism evidence="1 2">
    <name type="scientific">Candidatus Uhrbacteria bacterium RIFCSPLOWO2_01_FULL_47_24</name>
    <dbReference type="NCBI Taxonomy" id="1802401"/>
    <lineage>
        <taxon>Bacteria</taxon>
        <taxon>Candidatus Uhriibacteriota</taxon>
    </lineage>
</organism>
<reference evidence="1 2" key="1">
    <citation type="journal article" date="2016" name="Nat. Commun.">
        <title>Thousands of microbial genomes shed light on interconnected biogeochemical processes in an aquifer system.</title>
        <authorList>
            <person name="Anantharaman K."/>
            <person name="Brown C.T."/>
            <person name="Hug L.A."/>
            <person name="Sharon I."/>
            <person name="Castelle C.J."/>
            <person name="Probst A.J."/>
            <person name="Thomas B.C."/>
            <person name="Singh A."/>
            <person name="Wilkins M.J."/>
            <person name="Karaoz U."/>
            <person name="Brodie E.L."/>
            <person name="Williams K.H."/>
            <person name="Hubbard S.S."/>
            <person name="Banfield J.F."/>
        </authorList>
    </citation>
    <scope>NUCLEOTIDE SEQUENCE [LARGE SCALE GENOMIC DNA]</scope>
</reference>
<protein>
    <submittedName>
        <fullName evidence="1">Uncharacterized protein</fullName>
    </submittedName>
</protein>
<dbReference type="AlphaFoldDB" id="A0A1F7UR45"/>
<name>A0A1F7UR45_9BACT</name>
<proteinExistence type="predicted"/>
<dbReference type="EMBL" id="MGEJ01000014">
    <property type="protein sequence ID" value="OGL80147.1"/>
    <property type="molecule type" value="Genomic_DNA"/>
</dbReference>
<accession>A0A1F7UR45</accession>